<name>A0A9W9ZC78_9CNID</name>
<dbReference type="SMART" id="SM00028">
    <property type="entry name" value="TPR"/>
    <property type="match status" value="3"/>
</dbReference>
<dbReference type="InterPro" id="IPR019734">
    <property type="entry name" value="TPR_rpt"/>
</dbReference>
<dbReference type="InterPro" id="IPR027417">
    <property type="entry name" value="P-loop_NTPase"/>
</dbReference>
<feature type="repeat" description="TPR" evidence="1">
    <location>
        <begin position="482"/>
        <end position="515"/>
    </location>
</feature>
<evidence type="ECO:0000256" key="1">
    <source>
        <dbReference type="PROSITE-ProRule" id="PRU00339"/>
    </source>
</evidence>
<protein>
    <submittedName>
        <fullName evidence="2">Uncharacterized protein</fullName>
    </submittedName>
</protein>
<accession>A0A9W9ZC78</accession>
<dbReference type="SUPFAM" id="SSF48452">
    <property type="entry name" value="TPR-like"/>
    <property type="match status" value="2"/>
</dbReference>
<dbReference type="SUPFAM" id="SSF52540">
    <property type="entry name" value="P-loop containing nucleoside triphosphate hydrolases"/>
    <property type="match status" value="1"/>
</dbReference>
<gene>
    <name evidence="2" type="ORF">OS493_025813</name>
</gene>
<dbReference type="PANTHER" id="PTHR47691">
    <property type="entry name" value="REGULATOR-RELATED"/>
    <property type="match status" value="1"/>
</dbReference>
<evidence type="ECO:0000313" key="2">
    <source>
        <dbReference type="EMBL" id="KAJ7377918.1"/>
    </source>
</evidence>
<sequence length="558" mass="63158">MCQGLVNKQRELALMHLRSLSAKTILILDNAEDILNEPDVSQEFYSFVDHVIMFAKNVKCVITSRVSCPASCSTPLHSVKLLGLEHDAAAALLQAKVNENSMLTLEDAEATTIASLCLNIPLILHAAAAYLEVVSPQTLIQILENHFAALDLGDMDELAPDLKMKRFLNDCLQQLGHELEEALVSLAVFPAAFDYEQAVRVFGSERLRATLVQLVKRSLVHRDLKSKQYFVHRLIQLCCEDKAEKDERLCACYKSARNMFVEHYLRLITELHRGFLCKGELKKTLCHYWSEEQHIIQAIWWAAKSGTALATRCAKILNEAVIFLAKVMKRSEFEKVYEVVLKASKGDSQLVADCLTCVGIKLIYSCECHRTCNAVSERCYRVLQRALEIYEQLDLREGELVAQCYSKIGRCMAKNGNPTRALELSGKALEFREKKRDEEPLKYAACCNDRSSSLNNHEEALSLRERALSAYIDQLDDHPFTGTLYNYLGNDCLALGNFDKAVDYFSKALSIRKKFLGFYHQETSRTLHDLGVAYRMKGDYVNAMEQLNSAVCDPRRVV</sequence>
<evidence type="ECO:0000313" key="3">
    <source>
        <dbReference type="Proteomes" id="UP001163046"/>
    </source>
</evidence>
<dbReference type="AlphaFoldDB" id="A0A9W9ZC78"/>
<organism evidence="2 3">
    <name type="scientific">Desmophyllum pertusum</name>
    <dbReference type="NCBI Taxonomy" id="174260"/>
    <lineage>
        <taxon>Eukaryota</taxon>
        <taxon>Metazoa</taxon>
        <taxon>Cnidaria</taxon>
        <taxon>Anthozoa</taxon>
        <taxon>Hexacorallia</taxon>
        <taxon>Scleractinia</taxon>
        <taxon>Caryophylliina</taxon>
        <taxon>Caryophylliidae</taxon>
        <taxon>Desmophyllum</taxon>
    </lineage>
</organism>
<comment type="caution">
    <text evidence="2">The sequence shown here is derived from an EMBL/GenBank/DDBJ whole genome shotgun (WGS) entry which is preliminary data.</text>
</comment>
<keyword evidence="1" id="KW-0802">TPR repeat</keyword>
<proteinExistence type="predicted"/>
<keyword evidence="3" id="KW-1185">Reference proteome</keyword>
<dbReference type="EMBL" id="MU826371">
    <property type="protein sequence ID" value="KAJ7377918.1"/>
    <property type="molecule type" value="Genomic_DNA"/>
</dbReference>
<dbReference type="Gene3D" id="1.25.40.10">
    <property type="entry name" value="Tetratricopeptide repeat domain"/>
    <property type="match status" value="2"/>
</dbReference>
<reference evidence="2" key="1">
    <citation type="submission" date="2023-01" db="EMBL/GenBank/DDBJ databases">
        <title>Genome assembly of the deep-sea coral Lophelia pertusa.</title>
        <authorList>
            <person name="Herrera S."/>
            <person name="Cordes E."/>
        </authorList>
    </citation>
    <scope>NUCLEOTIDE SEQUENCE</scope>
    <source>
        <strain evidence="2">USNM1676648</strain>
        <tissue evidence="2">Polyp</tissue>
    </source>
</reference>
<dbReference type="InterPro" id="IPR011990">
    <property type="entry name" value="TPR-like_helical_dom_sf"/>
</dbReference>
<dbReference type="Pfam" id="PF13424">
    <property type="entry name" value="TPR_12"/>
    <property type="match status" value="1"/>
</dbReference>
<dbReference type="Proteomes" id="UP001163046">
    <property type="component" value="Unassembled WGS sequence"/>
</dbReference>
<dbReference type="OrthoDB" id="100767at2759"/>
<dbReference type="PANTHER" id="PTHR47691:SF3">
    <property type="entry name" value="HTH-TYPE TRANSCRIPTIONAL REGULATOR RV0890C-RELATED"/>
    <property type="match status" value="1"/>
</dbReference>
<dbReference type="PROSITE" id="PS50005">
    <property type="entry name" value="TPR"/>
    <property type="match status" value="1"/>
</dbReference>